<accession>A0AAC8TNC7</accession>
<dbReference type="Proteomes" id="UP000035479">
    <property type="component" value="Chromosome"/>
</dbReference>
<reference evidence="1 2" key="1">
    <citation type="submission" date="2015-06" db="EMBL/GenBank/DDBJ databases">
        <title>Rapid spread of a carbapenem resistance gene driven by multiple levels of genetic mobility.</title>
        <authorList>
            <person name="Sheppard A.E."/>
            <person name="Stoesser N."/>
            <person name="Wilson D."/>
            <person name="Sebra R."/>
            <person name="Kasarskis A."/>
            <person name="Anson L."/>
            <person name="Giess A."/>
            <person name="Pankhurst L."/>
            <person name="Vaughan A."/>
            <person name="Grim C.J."/>
            <person name="Cox H."/>
            <person name="Yeh A."/>
            <person name="Sifri C.D."/>
            <person name="Walker S."/>
            <person name="Peto T.E."/>
            <person name="Crook D.W."/>
            <person name="Mathers A.J."/>
        </authorList>
    </citation>
    <scope>NUCLEOTIDE SEQUENCE [LARGE SCALE GENOMIC DNA]</scope>
    <source>
        <strain evidence="1 2">CAV1151</strain>
    </source>
</reference>
<dbReference type="AlphaFoldDB" id="A0AAC8TNC7"/>
<evidence type="ECO:0000313" key="1">
    <source>
        <dbReference type="EMBL" id="AKL13297.1"/>
    </source>
</evidence>
<gene>
    <name evidence="1" type="ORF">AB182_19245</name>
</gene>
<dbReference type="KEGG" id="kin:AB182_19245"/>
<proteinExistence type="predicted"/>
<evidence type="ECO:0000313" key="2">
    <source>
        <dbReference type="Proteomes" id="UP000035479"/>
    </source>
</evidence>
<organism evidence="1 2">
    <name type="scientific">Phytobacter ursingii</name>
    <dbReference type="NCBI Taxonomy" id="1972431"/>
    <lineage>
        <taxon>Bacteria</taxon>
        <taxon>Pseudomonadati</taxon>
        <taxon>Pseudomonadota</taxon>
        <taxon>Gammaproteobacteria</taxon>
        <taxon>Enterobacterales</taxon>
        <taxon>Enterobacteriaceae</taxon>
        <taxon>Phytobacter</taxon>
    </lineage>
</organism>
<dbReference type="EMBL" id="CP011602">
    <property type="protein sequence ID" value="AKL13297.1"/>
    <property type="molecule type" value="Genomic_DNA"/>
</dbReference>
<name>A0AAC8TNC7_9ENTR</name>
<sequence>MQVNHPSLNHNYVTVLVLFWLQIPLAERTVVSFTFRTHRLISLSNLLNRAVAPRFIVVKLFAAKPDAVVNEWDESVEELFSL</sequence>
<protein>
    <submittedName>
        <fullName evidence="1">Uncharacterized protein</fullName>
    </submittedName>
</protein>